<dbReference type="Proteomes" id="UP000049828">
    <property type="component" value="Unassembled WGS sequence"/>
</dbReference>
<evidence type="ECO:0000313" key="1">
    <source>
        <dbReference type="EMBL" id="CRL35079.1"/>
    </source>
</evidence>
<evidence type="ECO:0000313" key="2">
    <source>
        <dbReference type="Proteomes" id="UP000049828"/>
    </source>
</evidence>
<dbReference type="AlphaFoldDB" id="A0A0M6WI16"/>
<gene>
    <name evidence="1" type="ORF">RIL183_16031</name>
</gene>
<reference evidence="2" key="1">
    <citation type="submission" date="2015-05" db="EMBL/GenBank/DDBJ databases">
        <authorList>
            <consortium name="Pathogen Informatics"/>
        </authorList>
    </citation>
    <scope>NUCLEOTIDE SEQUENCE [LARGE SCALE GENOMIC DNA]</scope>
    <source>
        <strain evidence="2">L1-83</strain>
    </source>
</reference>
<proteinExistence type="predicted"/>
<accession>A0A0M6WI16</accession>
<organism evidence="1 2">
    <name type="scientific">Roseburia inulinivorans</name>
    <dbReference type="NCBI Taxonomy" id="360807"/>
    <lineage>
        <taxon>Bacteria</taxon>
        <taxon>Bacillati</taxon>
        <taxon>Bacillota</taxon>
        <taxon>Clostridia</taxon>
        <taxon>Lachnospirales</taxon>
        <taxon>Lachnospiraceae</taxon>
        <taxon>Roseburia</taxon>
    </lineage>
</organism>
<dbReference type="OrthoDB" id="525353at2"/>
<keyword evidence="2" id="KW-1185">Reference proteome</keyword>
<dbReference type="EMBL" id="CVRS01000059">
    <property type="protein sequence ID" value="CRL35079.1"/>
    <property type="molecule type" value="Genomic_DNA"/>
</dbReference>
<dbReference type="RefSeq" id="WP_021923496.1">
    <property type="nucleotide sequence ID" value="NZ_CAKZTK010000057.1"/>
</dbReference>
<protein>
    <submittedName>
        <fullName evidence="1">Uncharacterized protein</fullName>
    </submittedName>
</protein>
<sequence length="426" mass="49872">MKKIYSKITKERRKQFQIETCIMKDGEQRLVVKRALAKDGVAHIRKMSDYYEKNKDEGILCPSKLISENEIAFEFLTGESLCNTMLEALEDKDEVRFLSLLRMYDGIIRSNVNIERRTFMPDAQFVQVFGEVSFPDEMECGKEMNIDMSFDNIIKDQTDSKYKIIDYEWVFSFPIPVKFVIYRAVSAFYTRNGSAMKDIMTINEIYDCFDITEEEIVIFENMNEAFNQYVYGGKNGYNASLIAYKKEVYDVKKLLPEENLFLQVFLNDGTNYLEDKAITNHIIGQNVKLNIPIEFTQDVSEIRLDPLNVSCVLQNLKVQIVTKDNNEYEIEHYRHNAIITKDHDFIFASEDPQIIFENQWENNVREIKIAFRIREAGLQDNPILSALSELKCHMDKVENELEYIKGTKVYKTLLERKVDKVLGENE</sequence>
<name>A0A0M6WI16_9FIRM</name>